<dbReference type="InterPro" id="IPR004045">
    <property type="entry name" value="Glutathione_S-Trfase_N"/>
</dbReference>
<feature type="compositionally biased region" description="Low complexity" evidence="1">
    <location>
        <begin position="65"/>
        <end position="85"/>
    </location>
</feature>
<proteinExistence type="predicted"/>
<name>A0A7S3UQ50_OXYMA</name>
<evidence type="ECO:0000313" key="3">
    <source>
        <dbReference type="EMBL" id="CAE0621880.1"/>
    </source>
</evidence>
<dbReference type="InterPro" id="IPR036249">
    <property type="entry name" value="Thioredoxin-like_sf"/>
</dbReference>
<dbReference type="SUPFAM" id="SSF52833">
    <property type="entry name" value="Thioredoxin-like"/>
    <property type="match status" value="1"/>
</dbReference>
<sequence>MSQLEMGYWGIRGLGSVLRMVFEYKEAQYTDVQFTDGAKWFKEKKPEILAKNPLANLPHMARQGPQTSPLRTPPSTTRTSRTEGSPPSPSPQPRTPPQSGSPS</sequence>
<feature type="compositionally biased region" description="Pro residues" evidence="1">
    <location>
        <begin position="86"/>
        <end position="96"/>
    </location>
</feature>
<gene>
    <name evidence="3" type="ORF">OMAR00292_LOCUS6752</name>
</gene>
<dbReference type="AlphaFoldDB" id="A0A7S3UQ50"/>
<protein>
    <recommendedName>
        <fullName evidence="2">GST N-terminal domain-containing protein</fullName>
    </recommendedName>
</protein>
<dbReference type="EMBL" id="HBIT01012772">
    <property type="protein sequence ID" value="CAE0621880.1"/>
    <property type="molecule type" value="Transcribed_RNA"/>
</dbReference>
<dbReference type="Gene3D" id="3.40.30.10">
    <property type="entry name" value="Glutaredoxin"/>
    <property type="match status" value="1"/>
</dbReference>
<accession>A0A7S3UQ50</accession>
<feature type="region of interest" description="Disordered" evidence="1">
    <location>
        <begin position="49"/>
        <end position="103"/>
    </location>
</feature>
<organism evidence="3">
    <name type="scientific">Oxyrrhis marina</name>
    <name type="common">Dinoflagellate</name>
    <dbReference type="NCBI Taxonomy" id="2969"/>
    <lineage>
        <taxon>Eukaryota</taxon>
        <taxon>Sar</taxon>
        <taxon>Alveolata</taxon>
        <taxon>Dinophyceae</taxon>
        <taxon>Oxyrrhinales</taxon>
        <taxon>Oxyrrhinaceae</taxon>
        <taxon>Oxyrrhis</taxon>
    </lineage>
</organism>
<reference evidence="3" key="1">
    <citation type="submission" date="2021-01" db="EMBL/GenBank/DDBJ databases">
        <authorList>
            <person name="Corre E."/>
            <person name="Pelletier E."/>
            <person name="Niang G."/>
            <person name="Scheremetjew M."/>
            <person name="Finn R."/>
            <person name="Kale V."/>
            <person name="Holt S."/>
            <person name="Cochrane G."/>
            <person name="Meng A."/>
            <person name="Brown T."/>
            <person name="Cohen L."/>
        </authorList>
    </citation>
    <scope>NUCLEOTIDE SEQUENCE</scope>
    <source>
        <strain evidence="3">CCMP1795</strain>
    </source>
</reference>
<dbReference type="PROSITE" id="PS50404">
    <property type="entry name" value="GST_NTER"/>
    <property type="match status" value="1"/>
</dbReference>
<feature type="domain" description="GST N-terminal" evidence="2">
    <location>
        <begin position="2"/>
        <end position="103"/>
    </location>
</feature>
<evidence type="ECO:0000256" key="1">
    <source>
        <dbReference type="SAM" id="MobiDB-lite"/>
    </source>
</evidence>
<evidence type="ECO:0000259" key="2">
    <source>
        <dbReference type="PROSITE" id="PS50404"/>
    </source>
</evidence>